<dbReference type="EnsemblProtists" id="Phyra82554">
    <property type="protein sequence ID" value="Phyra82554"/>
    <property type="gene ID" value="Phyra82554"/>
</dbReference>
<dbReference type="HOGENOM" id="CLU_037583_0_0_1"/>
<proteinExistence type="predicted"/>
<dbReference type="Proteomes" id="UP000005238">
    <property type="component" value="Unassembled WGS sequence"/>
</dbReference>
<evidence type="ECO:0000256" key="1">
    <source>
        <dbReference type="SAM" id="MobiDB-lite"/>
    </source>
</evidence>
<reference evidence="3" key="1">
    <citation type="journal article" date="2006" name="Science">
        <title>Phytophthora genome sequences uncover evolutionary origins and mechanisms of pathogenesis.</title>
        <authorList>
            <person name="Tyler B.M."/>
            <person name="Tripathy S."/>
            <person name="Zhang X."/>
            <person name="Dehal P."/>
            <person name="Jiang R.H."/>
            <person name="Aerts A."/>
            <person name="Arredondo F.D."/>
            <person name="Baxter L."/>
            <person name="Bensasson D."/>
            <person name="Beynon J.L."/>
            <person name="Chapman J."/>
            <person name="Damasceno C.M."/>
            <person name="Dorrance A.E."/>
            <person name="Dou D."/>
            <person name="Dickerman A.W."/>
            <person name="Dubchak I.L."/>
            <person name="Garbelotto M."/>
            <person name="Gijzen M."/>
            <person name="Gordon S.G."/>
            <person name="Govers F."/>
            <person name="Grunwald N.J."/>
            <person name="Huang W."/>
            <person name="Ivors K.L."/>
            <person name="Jones R.W."/>
            <person name="Kamoun S."/>
            <person name="Krampis K."/>
            <person name="Lamour K.H."/>
            <person name="Lee M.K."/>
            <person name="McDonald W.H."/>
            <person name="Medina M."/>
            <person name="Meijer H.J."/>
            <person name="Nordberg E.K."/>
            <person name="Maclean D.J."/>
            <person name="Ospina-Giraldo M.D."/>
            <person name="Morris P.F."/>
            <person name="Phuntumart V."/>
            <person name="Putnam N.H."/>
            <person name="Rash S."/>
            <person name="Rose J.K."/>
            <person name="Sakihama Y."/>
            <person name="Salamov A.A."/>
            <person name="Savidor A."/>
            <person name="Scheuring C.F."/>
            <person name="Smith B.M."/>
            <person name="Sobral B.W."/>
            <person name="Terry A."/>
            <person name="Torto-Alalibo T.A."/>
            <person name="Win J."/>
            <person name="Xu Z."/>
            <person name="Zhang H."/>
            <person name="Grigoriev I.V."/>
            <person name="Rokhsar D.S."/>
            <person name="Boore J.L."/>
        </authorList>
    </citation>
    <scope>NUCLEOTIDE SEQUENCE [LARGE SCALE GENOMIC DNA]</scope>
    <source>
        <strain evidence="3">Pr102</strain>
    </source>
</reference>
<keyword evidence="3" id="KW-1185">Reference proteome</keyword>
<name>H3GY20_PHYRM</name>
<sequence>MSRPALKDDKERYLTYSITLRAANKEQGIEEEVVTKKMPKFIDGGPKDFLEWVYHFNQLATLKSWNVEDKFLNTTILLEGDLHEAFVDASLTDDDTRMDEEFTRSLRKASILVLPADYSEKIQEELWEIRKARSESLTEYSKRFRALVRMENTLARLNENSPMCEDALCRLYKRGLPYEWQNKYDASGQVYSTVAALVTFFERIEQGEQRLHRQDKKNNNHESSRGQGHRSSNNYRNRGGNNNSSCGRQPLNRGAHAGRGNNNANSNHTTSNKYCIFHRTTTHNTADCRALRHDNHQEEHQQADQRRGYRTGQPRQQRQQTRVEHRQQGAGSSSDEEYMFVGLNAPPTATTPPMRVMIKLESGKERYQSLLDSGCSRSVISNAFLQQLQQQGAQLKGSAVSFKLVKGNTKSEGSMMVRFRIPKLKRDSIIIHEFEVLASLPDDMAIGHDLMSALGLAIDFKNGRVTWDGSELTVRTTESGSAAQETAEDEVTLDASDEMYAGEDCAVTMAKRDHEIAVVTSGLPAVRPDCRLSEGYSVDLA</sequence>
<accession>H3GY20</accession>
<feature type="region of interest" description="Disordered" evidence="1">
    <location>
        <begin position="208"/>
        <end position="269"/>
    </location>
</feature>
<dbReference type="InParanoid" id="H3GY20"/>
<dbReference type="Gene3D" id="2.40.70.10">
    <property type="entry name" value="Acid Proteases"/>
    <property type="match status" value="1"/>
</dbReference>
<dbReference type="InterPro" id="IPR021109">
    <property type="entry name" value="Peptidase_aspartic_dom_sf"/>
</dbReference>
<feature type="compositionally biased region" description="Low complexity" evidence="1">
    <location>
        <begin position="229"/>
        <end position="269"/>
    </location>
</feature>
<evidence type="ECO:0000313" key="2">
    <source>
        <dbReference type="EnsemblProtists" id="Phyra82554"/>
    </source>
</evidence>
<evidence type="ECO:0000313" key="3">
    <source>
        <dbReference type="Proteomes" id="UP000005238"/>
    </source>
</evidence>
<dbReference type="OMA" id="YCIFHRT"/>
<dbReference type="EMBL" id="DS566070">
    <property type="status" value="NOT_ANNOTATED_CDS"/>
    <property type="molecule type" value="Genomic_DNA"/>
</dbReference>
<feature type="region of interest" description="Disordered" evidence="1">
    <location>
        <begin position="294"/>
        <end position="336"/>
    </location>
</feature>
<dbReference type="AlphaFoldDB" id="H3GY20"/>
<organism evidence="2 3">
    <name type="scientific">Phytophthora ramorum</name>
    <name type="common">Sudden oak death agent</name>
    <dbReference type="NCBI Taxonomy" id="164328"/>
    <lineage>
        <taxon>Eukaryota</taxon>
        <taxon>Sar</taxon>
        <taxon>Stramenopiles</taxon>
        <taxon>Oomycota</taxon>
        <taxon>Peronosporomycetes</taxon>
        <taxon>Peronosporales</taxon>
        <taxon>Peronosporaceae</taxon>
        <taxon>Phytophthora</taxon>
    </lineage>
</organism>
<dbReference type="eggNOG" id="ENOG502SVY2">
    <property type="taxonomic scope" value="Eukaryota"/>
</dbReference>
<reference evidence="2" key="2">
    <citation type="submission" date="2015-06" db="UniProtKB">
        <authorList>
            <consortium name="EnsemblProtists"/>
        </authorList>
    </citation>
    <scope>IDENTIFICATION</scope>
    <source>
        <strain evidence="2">Pr102</strain>
    </source>
</reference>
<protein>
    <submittedName>
        <fullName evidence="2">Uncharacterized protein</fullName>
    </submittedName>
</protein>
<feature type="compositionally biased region" description="Basic and acidic residues" evidence="1">
    <location>
        <begin position="208"/>
        <end position="224"/>
    </location>
</feature>
<feature type="compositionally biased region" description="Basic and acidic residues" evidence="1">
    <location>
        <begin position="294"/>
        <end position="307"/>
    </location>
</feature>
<feature type="compositionally biased region" description="Low complexity" evidence="1">
    <location>
        <begin position="310"/>
        <end position="320"/>
    </location>
</feature>
<dbReference type="SUPFAM" id="SSF50630">
    <property type="entry name" value="Acid proteases"/>
    <property type="match status" value="1"/>
</dbReference>